<organism evidence="1 2">
    <name type="scientific">Coprinopsis cinerea (strain Okayama-7 / 130 / ATCC MYA-4618 / FGSC 9003)</name>
    <name type="common">Inky cap fungus</name>
    <name type="synonym">Hormographiella aspergillata</name>
    <dbReference type="NCBI Taxonomy" id="240176"/>
    <lineage>
        <taxon>Eukaryota</taxon>
        <taxon>Fungi</taxon>
        <taxon>Dikarya</taxon>
        <taxon>Basidiomycota</taxon>
        <taxon>Agaricomycotina</taxon>
        <taxon>Agaricomycetes</taxon>
        <taxon>Agaricomycetidae</taxon>
        <taxon>Agaricales</taxon>
        <taxon>Agaricineae</taxon>
        <taxon>Psathyrellaceae</taxon>
        <taxon>Coprinopsis</taxon>
    </lineage>
</organism>
<protein>
    <submittedName>
        <fullName evidence="1">Uncharacterized protein</fullName>
    </submittedName>
</protein>
<sequence length="410" mass="46580">MLPSMEDGTIDLNVFRSRYDLPPVYEATLDYAFYALHVLHRLFEPQHKIPWMDIPIRVKSELHQLAFVVYQAIRRKIHLQWSIEDYAKVLHDEDLTEGEQMVRFPPDSGTSDGTSDRLDIEHEPCVFVDKNGRILWWYLPAIIRESRWMEFCNTVVSASALTHPPFGRPPAMPRSQYQTLFREGSQFARGAARFSPAHFEASSSVSPDIPYPSLPFRVDERFQGFAILDAIGSETMAIIGAVLALTQPVLFHVSLEMLERMADGVVTVGQPWVFHEVLRKWTSPFQTFTIYNNFSRPPHRFSDTHPMASDILLSAGAGECHRFTCPTLGREFHFDPGTICAGLTHLVCHGWAAAGNSDHLVCQFSVCEDLIQYVSPHRPIFPFTEDELGGYFHYLFEPPLDAGSDLHLAA</sequence>
<dbReference type="Proteomes" id="UP000001861">
    <property type="component" value="Unassembled WGS sequence"/>
</dbReference>
<accession>A8PHM7</accession>
<dbReference type="KEGG" id="cci:CC1G_12677"/>
<dbReference type="AlphaFoldDB" id="A8PHM7"/>
<dbReference type="InParanoid" id="A8PHM7"/>
<dbReference type="VEuPathDB" id="FungiDB:CC1G_12677"/>
<evidence type="ECO:0000313" key="1">
    <source>
        <dbReference type="EMBL" id="EAU80378.2"/>
    </source>
</evidence>
<evidence type="ECO:0000313" key="2">
    <source>
        <dbReference type="Proteomes" id="UP000001861"/>
    </source>
</evidence>
<keyword evidence="2" id="KW-1185">Reference proteome</keyword>
<dbReference type="RefSeq" id="XP_001841437.2">
    <property type="nucleotide sequence ID" value="XM_001841385.2"/>
</dbReference>
<dbReference type="HOGENOM" id="CLU_039070_8_0_1"/>
<gene>
    <name evidence="1" type="ORF">CC1G_12677</name>
</gene>
<name>A8PHM7_COPC7</name>
<reference evidence="1 2" key="1">
    <citation type="journal article" date="2010" name="Proc. Natl. Acad. Sci. U.S.A.">
        <title>Insights into evolution of multicellular fungi from the assembled chromosomes of the mushroom Coprinopsis cinerea (Coprinus cinereus).</title>
        <authorList>
            <person name="Stajich J.E."/>
            <person name="Wilke S.K."/>
            <person name="Ahren D."/>
            <person name="Au C.H."/>
            <person name="Birren B.W."/>
            <person name="Borodovsky M."/>
            <person name="Burns C."/>
            <person name="Canback B."/>
            <person name="Casselton L.A."/>
            <person name="Cheng C.K."/>
            <person name="Deng J."/>
            <person name="Dietrich F.S."/>
            <person name="Fargo D.C."/>
            <person name="Farman M.L."/>
            <person name="Gathman A.C."/>
            <person name="Goldberg J."/>
            <person name="Guigo R."/>
            <person name="Hoegger P.J."/>
            <person name="Hooker J.B."/>
            <person name="Huggins A."/>
            <person name="James T.Y."/>
            <person name="Kamada T."/>
            <person name="Kilaru S."/>
            <person name="Kodira C."/>
            <person name="Kues U."/>
            <person name="Kupfer D."/>
            <person name="Kwan H.S."/>
            <person name="Lomsadze A."/>
            <person name="Li W."/>
            <person name="Lilly W.W."/>
            <person name="Ma L.J."/>
            <person name="Mackey A.J."/>
            <person name="Manning G."/>
            <person name="Martin F."/>
            <person name="Muraguchi H."/>
            <person name="Natvig D.O."/>
            <person name="Palmerini H."/>
            <person name="Ramesh M.A."/>
            <person name="Rehmeyer C.J."/>
            <person name="Roe B.A."/>
            <person name="Shenoy N."/>
            <person name="Stanke M."/>
            <person name="Ter-Hovhannisyan V."/>
            <person name="Tunlid A."/>
            <person name="Velagapudi R."/>
            <person name="Vision T.J."/>
            <person name="Zeng Q."/>
            <person name="Zolan M.E."/>
            <person name="Pukkila P.J."/>
        </authorList>
    </citation>
    <scope>NUCLEOTIDE SEQUENCE [LARGE SCALE GENOMIC DNA]</scope>
    <source>
        <strain evidence="2">Okayama-7 / 130 / ATCC MYA-4618 / FGSC 9003</strain>
    </source>
</reference>
<proteinExistence type="predicted"/>
<comment type="caution">
    <text evidence="1">The sequence shown here is derived from an EMBL/GenBank/DDBJ whole genome shotgun (WGS) entry which is preliminary data.</text>
</comment>
<dbReference type="GeneID" id="6018120"/>
<dbReference type="EMBL" id="AACS02000006">
    <property type="protein sequence ID" value="EAU80378.2"/>
    <property type="molecule type" value="Genomic_DNA"/>
</dbReference>
<dbReference type="OrthoDB" id="3200752at2759"/>